<feature type="compositionally biased region" description="Acidic residues" evidence="1">
    <location>
        <begin position="196"/>
        <end position="205"/>
    </location>
</feature>
<feature type="compositionally biased region" description="Basic and acidic residues" evidence="1">
    <location>
        <begin position="78"/>
        <end position="89"/>
    </location>
</feature>
<protein>
    <submittedName>
        <fullName evidence="2">Uncharacterized protein</fullName>
    </submittedName>
</protein>
<dbReference type="EMBL" id="BLLK01000038">
    <property type="protein sequence ID" value="GFH49255.1"/>
    <property type="molecule type" value="Genomic_DNA"/>
</dbReference>
<feature type="compositionally biased region" description="Basic residues" evidence="1">
    <location>
        <begin position="154"/>
        <end position="171"/>
    </location>
</feature>
<comment type="caution">
    <text evidence="2">The sequence shown here is derived from an EMBL/GenBank/DDBJ whole genome shotgun (WGS) entry which is preliminary data.</text>
</comment>
<keyword evidence="3" id="KW-1185">Reference proteome</keyword>
<feature type="region of interest" description="Disordered" evidence="1">
    <location>
        <begin position="58"/>
        <end position="289"/>
    </location>
</feature>
<reference evidence="2 3" key="1">
    <citation type="journal article" date="2021" name="Sci. Rep.">
        <title>The genome of the diatom Chaetoceros tenuissimus carries an ancient integrated fragment of an extant virus.</title>
        <authorList>
            <person name="Hongo Y."/>
            <person name="Kimura K."/>
            <person name="Takaki Y."/>
            <person name="Yoshida Y."/>
            <person name="Baba S."/>
            <person name="Kobayashi G."/>
            <person name="Nagasaki K."/>
            <person name="Hano T."/>
            <person name="Tomaru Y."/>
        </authorList>
    </citation>
    <scope>NUCLEOTIDE SEQUENCE [LARGE SCALE GENOMIC DNA]</scope>
    <source>
        <strain evidence="2 3">NIES-3715</strain>
    </source>
</reference>
<feature type="compositionally biased region" description="Basic and acidic residues" evidence="1">
    <location>
        <begin position="130"/>
        <end position="139"/>
    </location>
</feature>
<dbReference type="AlphaFoldDB" id="A0AAD3CQF4"/>
<feature type="compositionally biased region" description="Basic and acidic residues" evidence="1">
    <location>
        <begin position="251"/>
        <end position="268"/>
    </location>
</feature>
<sequence length="289" mass="33275">MTSPPISKRRNELAFDGSQYTYDQLQEQARLNREACNRMEKLKKERIKDISKRVIYSSGEEIPCSSESEEEVPVVYKKYKDTSSEHDSSSSEEDHDDVYKPDSQFQSGKENQIYFNGFRSTRRSNQTRNRGNENKEKTLSGELDSGSMFDSPPRKRSKEMKVGQKRGRGRPKKESVAFETKTSTGKQYRETSSENDSSEDDDSQDETYSPKLQSEKESSHKSYHGFRVTRSSPSRSRLYRDSILPCNEKSGNNDHPKPRSSRIYKDTSSEDEESSKEDSDDDSYDGDSE</sequence>
<proteinExistence type="predicted"/>
<organism evidence="2 3">
    <name type="scientific">Chaetoceros tenuissimus</name>
    <dbReference type="NCBI Taxonomy" id="426638"/>
    <lineage>
        <taxon>Eukaryota</taxon>
        <taxon>Sar</taxon>
        <taxon>Stramenopiles</taxon>
        <taxon>Ochrophyta</taxon>
        <taxon>Bacillariophyta</taxon>
        <taxon>Coscinodiscophyceae</taxon>
        <taxon>Chaetocerotophycidae</taxon>
        <taxon>Chaetocerotales</taxon>
        <taxon>Chaetocerotaceae</taxon>
        <taxon>Chaetoceros</taxon>
    </lineage>
</organism>
<feature type="compositionally biased region" description="Polar residues" evidence="1">
    <location>
        <begin position="103"/>
        <end position="114"/>
    </location>
</feature>
<name>A0AAD3CQF4_9STRA</name>
<feature type="compositionally biased region" description="Acidic residues" evidence="1">
    <location>
        <begin position="269"/>
        <end position="289"/>
    </location>
</feature>
<accession>A0AAD3CQF4</accession>
<evidence type="ECO:0000256" key="1">
    <source>
        <dbReference type="SAM" id="MobiDB-lite"/>
    </source>
</evidence>
<evidence type="ECO:0000313" key="3">
    <source>
        <dbReference type="Proteomes" id="UP001054902"/>
    </source>
</evidence>
<evidence type="ECO:0000313" key="2">
    <source>
        <dbReference type="EMBL" id="GFH49255.1"/>
    </source>
</evidence>
<gene>
    <name evidence="2" type="ORF">CTEN210_05731</name>
</gene>
<dbReference type="Proteomes" id="UP001054902">
    <property type="component" value="Unassembled WGS sequence"/>
</dbReference>